<dbReference type="Gene3D" id="3.40.50.2000">
    <property type="entry name" value="Glycogen Phosphorylase B"/>
    <property type="match status" value="2"/>
</dbReference>
<evidence type="ECO:0000259" key="2">
    <source>
        <dbReference type="Pfam" id="PF13439"/>
    </source>
</evidence>
<evidence type="ECO:0000313" key="3">
    <source>
        <dbReference type="EMBL" id="QNO52337.1"/>
    </source>
</evidence>
<proteinExistence type="predicted"/>
<dbReference type="PANTHER" id="PTHR46401:SF2">
    <property type="entry name" value="GLYCOSYLTRANSFERASE WBBK-RELATED"/>
    <property type="match status" value="1"/>
</dbReference>
<dbReference type="Pfam" id="PF13439">
    <property type="entry name" value="Glyco_transf_4"/>
    <property type="match status" value="1"/>
</dbReference>
<dbReference type="CDD" id="cd03801">
    <property type="entry name" value="GT4_PimA-like"/>
    <property type="match status" value="1"/>
</dbReference>
<dbReference type="Pfam" id="PF13692">
    <property type="entry name" value="Glyco_trans_1_4"/>
    <property type="match status" value="1"/>
</dbReference>
<dbReference type="AlphaFoldDB" id="A0A7G9YWF3"/>
<keyword evidence="1 3" id="KW-0808">Transferase</keyword>
<evidence type="ECO:0000256" key="1">
    <source>
        <dbReference type="ARBA" id="ARBA00022679"/>
    </source>
</evidence>
<reference evidence="3" key="1">
    <citation type="submission" date="2020-06" db="EMBL/GenBank/DDBJ databases">
        <title>Unique genomic features of the anaerobic methanotrophic archaea.</title>
        <authorList>
            <person name="Chadwick G.L."/>
            <person name="Skennerton C.T."/>
            <person name="Laso-Perez R."/>
            <person name="Leu A.O."/>
            <person name="Speth D.R."/>
            <person name="Yu H."/>
            <person name="Morgan-Lang C."/>
            <person name="Hatzenpichler R."/>
            <person name="Goudeau D."/>
            <person name="Malmstrom R."/>
            <person name="Brazelton W.J."/>
            <person name="Woyke T."/>
            <person name="Hallam S.J."/>
            <person name="Tyson G.W."/>
            <person name="Wegener G."/>
            <person name="Boetius A."/>
            <person name="Orphan V."/>
        </authorList>
    </citation>
    <scope>NUCLEOTIDE SEQUENCE</scope>
</reference>
<dbReference type="GO" id="GO:0102710">
    <property type="term" value="F:D-inositol-3-phosphate glycosyltransferase activity"/>
    <property type="evidence" value="ECO:0007669"/>
    <property type="project" value="UniProtKB-EC"/>
</dbReference>
<dbReference type="PANTHER" id="PTHR46401">
    <property type="entry name" value="GLYCOSYLTRANSFERASE WBBK-RELATED"/>
    <property type="match status" value="1"/>
</dbReference>
<name>A0A7G9YWF3_9EURY</name>
<organism evidence="3">
    <name type="scientific">Candidatus Methanophagaceae archaeon ANME-1 ERB6</name>
    <dbReference type="NCBI Taxonomy" id="2759912"/>
    <lineage>
        <taxon>Archaea</taxon>
        <taxon>Methanobacteriati</taxon>
        <taxon>Methanobacteriota</taxon>
        <taxon>Stenosarchaea group</taxon>
        <taxon>Methanomicrobia</taxon>
        <taxon>Candidatus Methanophagales</taxon>
        <taxon>Candidatus Methanophagaceae</taxon>
    </lineage>
</organism>
<dbReference type="SUPFAM" id="SSF53756">
    <property type="entry name" value="UDP-Glycosyltransferase/glycogen phosphorylase"/>
    <property type="match status" value="1"/>
</dbReference>
<gene>
    <name evidence="3" type="primary">mshA_2</name>
    <name evidence="3" type="ORF">CJELADDK_00016</name>
</gene>
<keyword evidence="3" id="KW-0328">Glycosyltransferase</keyword>
<protein>
    <submittedName>
        <fullName evidence="3">D-inositol-3-phosphate glycosyltransferase</fullName>
        <ecNumber evidence="3">2.4.1.250</ecNumber>
    </submittedName>
</protein>
<dbReference type="EC" id="2.4.1.250" evidence="3"/>
<dbReference type="EMBL" id="MT631508">
    <property type="protein sequence ID" value="QNO52337.1"/>
    <property type="molecule type" value="Genomic_DNA"/>
</dbReference>
<feature type="domain" description="Glycosyltransferase subfamily 4-like N-terminal" evidence="2">
    <location>
        <begin position="26"/>
        <end position="218"/>
    </location>
</feature>
<dbReference type="InterPro" id="IPR028098">
    <property type="entry name" value="Glyco_trans_4-like_N"/>
</dbReference>
<sequence>MKKNLNLLFLPKLLPRADIIGGPILIYHRIKNLSLMGHRITLIAPAYTEADRKDKSLEPFCEEVIRVDSVRERTREEVEALYKKLKRPRTFLTGDGAYDKAIEEALSRTLKERHFDSIIAEYSMMGQYIEANRSHIPADTVAIISVHECYTKAFELRAKKGEDISEDTIKELFNYEFKMYDTADKMLTLTGGDANILINYAPNLKKKIRVVPHGVDTAFYTPPKKKSWERNTKKILYLGNFQHYPNVDAVNNFIRYCWDRILQEVPDATFYAIGFNPPQELLDLRSDNVIVQEGGDNDNVRRFYRNSDVFVAPIELGTGFRGKLLEAKACGLPIVATRLATFGMNPVNGKDMFVADDYDVFSERVIMLLKDAGLRKKIGMNALARAKKFDHKHAAEKLERVLKVGKEEV</sequence>
<accession>A0A7G9YWF3</accession>